<dbReference type="Proteomes" id="UP000766609">
    <property type="component" value="Unassembled WGS sequence"/>
</dbReference>
<evidence type="ECO:0000313" key="1">
    <source>
        <dbReference type="EMBL" id="MBY5950523.1"/>
    </source>
</evidence>
<name>A0ABS7N2G2_9BACT</name>
<sequence length="85" mass="9444">MFLGAIFMMDFGGFEFKVSFECKEELDSDTGIRIAKVFNIQVQDESDTVVNDWVDLDAVEKVCIERAIVALSVEEPPSLGSGCFN</sequence>
<keyword evidence="2" id="KW-1185">Reference proteome</keyword>
<reference evidence="1 2" key="1">
    <citation type="submission" date="2021-06" db="EMBL/GenBank/DDBJ databases">
        <title>44 bacteria genomes isolated from Dapeng, Shenzhen.</title>
        <authorList>
            <person name="Zheng W."/>
            <person name="Yu S."/>
            <person name="Huang Y."/>
        </authorList>
    </citation>
    <scope>NUCLEOTIDE SEQUENCE [LARGE SCALE GENOMIC DNA]</scope>
    <source>
        <strain evidence="1 2">DP5N14-6</strain>
    </source>
</reference>
<proteinExistence type="predicted"/>
<comment type="caution">
    <text evidence="1">The sequence shown here is derived from an EMBL/GenBank/DDBJ whole genome shotgun (WGS) entry which is preliminary data.</text>
</comment>
<protein>
    <submittedName>
        <fullName evidence="1">Uncharacterized protein</fullName>
    </submittedName>
</protein>
<evidence type="ECO:0000313" key="2">
    <source>
        <dbReference type="Proteomes" id="UP000766609"/>
    </source>
</evidence>
<organism evidence="1 2">
    <name type="scientific">Algoriphagus marincola</name>
    <dbReference type="NCBI Taxonomy" id="264027"/>
    <lineage>
        <taxon>Bacteria</taxon>
        <taxon>Pseudomonadati</taxon>
        <taxon>Bacteroidota</taxon>
        <taxon>Cytophagia</taxon>
        <taxon>Cytophagales</taxon>
        <taxon>Cyclobacteriaceae</taxon>
        <taxon>Algoriphagus</taxon>
    </lineage>
</organism>
<dbReference type="EMBL" id="JAHVHP010000001">
    <property type="protein sequence ID" value="MBY5950523.1"/>
    <property type="molecule type" value="Genomic_DNA"/>
</dbReference>
<gene>
    <name evidence="1" type="ORF">KUV23_06035</name>
</gene>
<accession>A0ABS7N2G2</accession>
<dbReference type="RefSeq" id="WP_222583430.1">
    <property type="nucleotide sequence ID" value="NZ_JAHVHP010000001.1"/>
</dbReference>